<protein>
    <recommendedName>
        <fullName evidence="1">DDH domain-containing protein</fullName>
    </recommendedName>
</protein>
<feature type="domain" description="DDH" evidence="1">
    <location>
        <begin position="18"/>
        <end position="163"/>
    </location>
</feature>
<name>A0A1F5P5I3_9BACT</name>
<dbReference type="InterPro" id="IPR051319">
    <property type="entry name" value="Oligoribo/pAp-PDE_c-di-AMP_PDE"/>
</dbReference>
<evidence type="ECO:0000313" key="2">
    <source>
        <dbReference type="EMBL" id="OGE85126.1"/>
    </source>
</evidence>
<evidence type="ECO:0000313" key="3">
    <source>
        <dbReference type="Proteomes" id="UP000176786"/>
    </source>
</evidence>
<reference evidence="2 3" key="1">
    <citation type="journal article" date="2016" name="Nat. Commun.">
        <title>Thousands of microbial genomes shed light on interconnected biogeochemical processes in an aquifer system.</title>
        <authorList>
            <person name="Anantharaman K."/>
            <person name="Brown C.T."/>
            <person name="Hug L.A."/>
            <person name="Sharon I."/>
            <person name="Castelle C.J."/>
            <person name="Probst A.J."/>
            <person name="Thomas B.C."/>
            <person name="Singh A."/>
            <person name="Wilkins M.J."/>
            <person name="Karaoz U."/>
            <person name="Brodie E.L."/>
            <person name="Williams K.H."/>
            <person name="Hubbard S.S."/>
            <person name="Banfield J.F."/>
        </authorList>
    </citation>
    <scope>NUCLEOTIDE SEQUENCE [LARGE SCALE GENOMIC DNA]</scope>
</reference>
<dbReference type="Proteomes" id="UP000176786">
    <property type="component" value="Unassembled WGS sequence"/>
</dbReference>
<gene>
    <name evidence="2" type="ORF">A3J48_03055</name>
</gene>
<dbReference type="Gene3D" id="3.90.1640.10">
    <property type="entry name" value="inorganic pyrophosphatase (n-terminal core)"/>
    <property type="match status" value="1"/>
</dbReference>
<dbReference type="PANTHER" id="PTHR47618">
    <property type="entry name" value="BIFUNCTIONAL OLIGORIBONUCLEASE AND PAP PHOSPHATASE NRNA"/>
    <property type="match status" value="1"/>
</dbReference>
<proteinExistence type="predicted"/>
<dbReference type="Gene3D" id="3.10.310.30">
    <property type="match status" value="1"/>
</dbReference>
<accession>A0A1F5P5I3</accession>
<dbReference type="SUPFAM" id="SSF64182">
    <property type="entry name" value="DHH phosphoesterases"/>
    <property type="match status" value="1"/>
</dbReference>
<dbReference type="InterPro" id="IPR038763">
    <property type="entry name" value="DHH_sf"/>
</dbReference>
<comment type="caution">
    <text evidence="2">The sequence shown here is derived from an EMBL/GenBank/DDBJ whole genome shotgun (WGS) entry which is preliminary data.</text>
</comment>
<dbReference type="Pfam" id="PF01368">
    <property type="entry name" value="DHH"/>
    <property type="match status" value="1"/>
</dbReference>
<dbReference type="AlphaFoldDB" id="A0A1F5P5I3"/>
<dbReference type="PANTHER" id="PTHR47618:SF1">
    <property type="entry name" value="BIFUNCTIONAL OLIGORIBONUCLEASE AND PAP PHOSPHATASE NRNA"/>
    <property type="match status" value="1"/>
</dbReference>
<evidence type="ECO:0000259" key="1">
    <source>
        <dbReference type="Pfam" id="PF01368"/>
    </source>
</evidence>
<organism evidence="2 3">
    <name type="scientific">Candidatus Doudnabacteria bacterium RIFCSPHIGHO2_02_FULL_46_11</name>
    <dbReference type="NCBI Taxonomy" id="1817832"/>
    <lineage>
        <taxon>Bacteria</taxon>
        <taxon>Candidatus Doudnaibacteriota</taxon>
    </lineage>
</organism>
<sequence>MNEFHQKFFDLAGRAQRVLLSTHRDPDGDAIASLLAAYFLLIQKFPDKVIKMMVSSPINDRFKAFANFDKIESVADISDHLDEFDLLVFVDANFSGRFTDKVDHLNEFRGLKIAIDHHPYKNERFDLMLFDEQATSVSEIIYFNLLDLSQAVPAELCKILLMGLLADTGGLRYVRPDHAQVYGMAEKLVRDGNIHVDELSSSINSYSQRVFLILQELIRNSRIKQIGDWPPFLYSFIAPAFVSSGGFTILETEEASGVFTDFLRSIDESSWGFVARNYGTTVKVSFRSRPGSVDVRRLTENLDRGSGHPHSAGAKYENADSREVVKNILLWLSQNSAELAP</sequence>
<dbReference type="InterPro" id="IPR001667">
    <property type="entry name" value="DDH_dom"/>
</dbReference>
<dbReference type="EMBL" id="MFES01000027">
    <property type="protein sequence ID" value="OGE85126.1"/>
    <property type="molecule type" value="Genomic_DNA"/>
</dbReference>
<dbReference type="STRING" id="1817832.A3J48_03055"/>